<evidence type="ECO:0000256" key="8">
    <source>
        <dbReference type="RuleBase" id="RU004473"/>
    </source>
</evidence>
<comment type="cofactor">
    <cofactor evidence="2 8">
        <name>NAD(+)</name>
        <dbReference type="ChEBI" id="CHEBI:57540"/>
    </cofactor>
</comment>
<dbReference type="EMBL" id="CP041150">
    <property type="protein sequence ID" value="QDF72147.1"/>
    <property type="molecule type" value="Genomic_DNA"/>
</dbReference>
<evidence type="ECO:0000256" key="2">
    <source>
        <dbReference type="ARBA" id="ARBA00001911"/>
    </source>
</evidence>
<keyword evidence="7 8" id="KW-0456">Lyase</keyword>
<feature type="domain" description="NAD(P)-binding" evidence="9">
    <location>
        <begin position="4"/>
        <end position="303"/>
    </location>
</feature>
<dbReference type="RefSeq" id="WP_070948826.1">
    <property type="nucleotide sequence ID" value="NZ_CP041150.1"/>
</dbReference>
<keyword evidence="6" id="KW-0520">NAD</keyword>
<dbReference type="EC" id="4.2.1.46" evidence="4 8"/>
<dbReference type="Gene3D" id="3.40.50.720">
    <property type="entry name" value="NAD(P)-binding Rossmann-like Domain"/>
    <property type="match status" value="1"/>
</dbReference>
<gene>
    <name evidence="10" type="primary">rfbB</name>
    <name evidence="10" type="ORF">FJK96_19620</name>
</gene>
<dbReference type="Proteomes" id="UP000317728">
    <property type="component" value="Chromosome"/>
</dbReference>
<dbReference type="NCBIfam" id="TIGR01181">
    <property type="entry name" value="dTDP_gluc_dehyt"/>
    <property type="match status" value="1"/>
</dbReference>
<dbReference type="InterPro" id="IPR005888">
    <property type="entry name" value="dTDP_Gluc_deHydtase"/>
</dbReference>
<evidence type="ECO:0000256" key="5">
    <source>
        <dbReference type="ARBA" id="ARBA00016977"/>
    </source>
</evidence>
<comment type="similarity">
    <text evidence="3 8">Belongs to the NAD(P)-dependent epimerase/dehydratase family. dTDP-glucose dehydratase subfamily.</text>
</comment>
<evidence type="ECO:0000256" key="1">
    <source>
        <dbReference type="ARBA" id="ARBA00001539"/>
    </source>
</evidence>
<dbReference type="CDD" id="cd05246">
    <property type="entry name" value="dTDP_GD_SDR_e"/>
    <property type="match status" value="1"/>
</dbReference>
<dbReference type="PANTHER" id="PTHR43000">
    <property type="entry name" value="DTDP-D-GLUCOSE 4,6-DEHYDRATASE-RELATED"/>
    <property type="match status" value="1"/>
</dbReference>
<accession>A0AB73U6A3</accession>
<reference evidence="10 11" key="1">
    <citation type="submission" date="2019-06" db="EMBL/GenBank/DDBJ databases">
        <title>Whole geneome sequnce of Mycobacteroides chelonae M77 isolated from bovine milk from Meghalaya, India.</title>
        <authorList>
            <person name="Vise E."/>
            <person name="Das S."/>
            <person name="Garg A."/>
            <person name="Ghatak S."/>
            <person name="Shakuntala I."/>
            <person name="Milton A.A.P."/>
            <person name="Karam A."/>
            <person name="Sanjukta R."/>
            <person name="Puro K."/>
            <person name="Sen A."/>
        </authorList>
    </citation>
    <scope>NUCLEOTIDE SEQUENCE [LARGE SCALE GENOMIC DNA]</scope>
    <source>
        <strain evidence="10 11">M77</strain>
    </source>
</reference>
<dbReference type="AlphaFoldDB" id="A0AB73U6A3"/>
<dbReference type="InterPro" id="IPR016040">
    <property type="entry name" value="NAD(P)-bd_dom"/>
</dbReference>
<evidence type="ECO:0000256" key="3">
    <source>
        <dbReference type="ARBA" id="ARBA00008178"/>
    </source>
</evidence>
<evidence type="ECO:0000313" key="10">
    <source>
        <dbReference type="EMBL" id="QDF72147.1"/>
    </source>
</evidence>
<comment type="catalytic activity">
    <reaction evidence="1 8">
        <text>dTDP-alpha-D-glucose = dTDP-4-dehydro-6-deoxy-alpha-D-glucose + H2O</text>
        <dbReference type="Rhea" id="RHEA:17221"/>
        <dbReference type="ChEBI" id="CHEBI:15377"/>
        <dbReference type="ChEBI" id="CHEBI:57477"/>
        <dbReference type="ChEBI" id="CHEBI:57649"/>
        <dbReference type="EC" id="4.2.1.46"/>
    </reaction>
</comment>
<evidence type="ECO:0000313" key="11">
    <source>
        <dbReference type="Proteomes" id="UP000317728"/>
    </source>
</evidence>
<dbReference type="InterPro" id="IPR036291">
    <property type="entry name" value="NAD(P)-bd_dom_sf"/>
</dbReference>
<proteinExistence type="inferred from homology"/>
<dbReference type="GO" id="GO:0009225">
    <property type="term" value="P:nucleotide-sugar metabolic process"/>
    <property type="evidence" value="ECO:0007669"/>
    <property type="project" value="InterPro"/>
</dbReference>
<dbReference type="Gene3D" id="3.90.25.10">
    <property type="entry name" value="UDP-galactose 4-epimerase, domain 1"/>
    <property type="match status" value="1"/>
</dbReference>
<name>A0AB73U6A3_MYCCH</name>
<evidence type="ECO:0000259" key="9">
    <source>
        <dbReference type="Pfam" id="PF16363"/>
    </source>
</evidence>
<dbReference type="GO" id="GO:0008460">
    <property type="term" value="F:dTDP-glucose 4,6-dehydratase activity"/>
    <property type="evidence" value="ECO:0007669"/>
    <property type="project" value="UniProtKB-EC"/>
</dbReference>
<sequence length="331" mass="36941">MRILVTGGAGFIGANFVHATVRERPDVSVTVLDALTYAGTRESLTPVAASVELVQGDICDAETVNRLVAAHDVVVHFAAETHNDNSLADPSPFLHSNIIGTYTLLEAVRRHDVRLHHISTDEVFGDLELDDPNRFTDTTPYNPSSPYSATKASADLLVRAWMRSFGVRATISNCSNNYGPYQHVEKFIPRQITNILTGRRPRLYGAGANVRDWIHVDDHNSAVWRIIEDGAIGRTYLIGADGERDNLSVLRTILELMGKSPDDFDHVADRAGHDLRYAIDPTPLRDELGWKPKHLDFTSGLAETISWYQDNEDWWRPIKDGVEARYAKQGQ</sequence>
<evidence type="ECO:0000256" key="6">
    <source>
        <dbReference type="ARBA" id="ARBA00023027"/>
    </source>
</evidence>
<evidence type="ECO:0000256" key="7">
    <source>
        <dbReference type="ARBA" id="ARBA00023239"/>
    </source>
</evidence>
<evidence type="ECO:0000256" key="4">
    <source>
        <dbReference type="ARBA" id="ARBA00011990"/>
    </source>
</evidence>
<organism evidence="10 11">
    <name type="scientific">Mycobacteroides chelonae</name>
    <name type="common">Mycobacterium chelonae</name>
    <dbReference type="NCBI Taxonomy" id="1774"/>
    <lineage>
        <taxon>Bacteria</taxon>
        <taxon>Bacillati</taxon>
        <taxon>Actinomycetota</taxon>
        <taxon>Actinomycetes</taxon>
        <taxon>Mycobacteriales</taxon>
        <taxon>Mycobacteriaceae</taxon>
        <taxon>Mycobacteroides</taxon>
    </lineage>
</organism>
<dbReference type="SUPFAM" id="SSF51735">
    <property type="entry name" value="NAD(P)-binding Rossmann-fold domains"/>
    <property type="match status" value="1"/>
</dbReference>
<protein>
    <recommendedName>
        <fullName evidence="5 8">dTDP-glucose 4,6-dehydratase</fullName>
        <ecNumber evidence="4 8">4.2.1.46</ecNumber>
    </recommendedName>
</protein>
<dbReference type="Pfam" id="PF16363">
    <property type="entry name" value="GDP_Man_Dehyd"/>
    <property type="match status" value="1"/>
</dbReference>